<feature type="transmembrane region" description="Helical" evidence="1">
    <location>
        <begin position="6"/>
        <end position="27"/>
    </location>
</feature>
<proteinExistence type="predicted"/>
<organism evidence="2 3">
    <name type="scientific">Erythrobacter rubeus</name>
    <dbReference type="NCBI Taxonomy" id="2760803"/>
    <lineage>
        <taxon>Bacteria</taxon>
        <taxon>Pseudomonadati</taxon>
        <taxon>Pseudomonadota</taxon>
        <taxon>Alphaproteobacteria</taxon>
        <taxon>Sphingomonadales</taxon>
        <taxon>Erythrobacteraceae</taxon>
        <taxon>Erythrobacter/Porphyrobacter group</taxon>
        <taxon>Erythrobacter</taxon>
    </lineage>
</organism>
<dbReference type="Proteomes" id="UP000635384">
    <property type="component" value="Unassembled WGS sequence"/>
</dbReference>
<keyword evidence="3" id="KW-1185">Reference proteome</keyword>
<keyword evidence="1" id="KW-0472">Membrane</keyword>
<keyword evidence="1" id="KW-0812">Transmembrane</keyword>
<comment type="caution">
    <text evidence="2">The sequence shown here is derived from an EMBL/GenBank/DDBJ whole genome shotgun (WGS) entry which is preliminary data.</text>
</comment>
<gene>
    <name evidence="2" type="ORF">IB285_14120</name>
</gene>
<evidence type="ECO:0000313" key="2">
    <source>
        <dbReference type="EMBL" id="MBD2843393.1"/>
    </source>
</evidence>
<evidence type="ECO:0000256" key="1">
    <source>
        <dbReference type="SAM" id="Phobius"/>
    </source>
</evidence>
<dbReference type="EMBL" id="JACXLC010000001">
    <property type="protein sequence ID" value="MBD2843393.1"/>
    <property type="molecule type" value="Genomic_DNA"/>
</dbReference>
<accession>A0ABR8KWD0</accession>
<evidence type="ECO:0000313" key="3">
    <source>
        <dbReference type="Proteomes" id="UP000635384"/>
    </source>
</evidence>
<protein>
    <submittedName>
        <fullName evidence="2">Uncharacterized protein</fullName>
    </submittedName>
</protein>
<reference evidence="2 3" key="1">
    <citation type="submission" date="2020-09" db="EMBL/GenBank/DDBJ databases">
        <authorList>
            <person name="Yoon J.-W."/>
        </authorList>
    </citation>
    <scope>NUCLEOTIDE SEQUENCE [LARGE SCALE GENOMIC DNA]</scope>
    <source>
        <strain evidence="2 3">KMU-140</strain>
    </source>
</reference>
<name>A0ABR8KWD0_9SPHN</name>
<sequence length="138" mass="14220">MEIHPQILIFAVSLAAIVALSGLAVLLRLGGEASLADEGDAIQAASEVQDGFDAVDLAISEDGAGAVLSDAQGQIMIIKRHGNRFAGRLLGPGADAVAEGTLLTVNSGERRFGSITLHHPNAASWADAINRLKNRGNA</sequence>
<keyword evidence="1" id="KW-1133">Transmembrane helix</keyword>